<evidence type="ECO:0000313" key="3">
    <source>
        <dbReference type="Proteomes" id="UP000298216"/>
    </source>
</evidence>
<keyword evidence="3" id="KW-1185">Reference proteome</keyword>
<proteinExistence type="predicted"/>
<dbReference type="AlphaFoldDB" id="A0A4Y9RV20"/>
<feature type="signal peptide" evidence="1">
    <location>
        <begin position="1"/>
        <end position="20"/>
    </location>
</feature>
<keyword evidence="1" id="KW-0732">Signal</keyword>
<dbReference type="Proteomes" id="UP000298216">
    <property type="component" value="Unassembled WGS sequence"/>
</dbReference>
<evidence type="ECO:0000313" key="2">
    <source>
        <dbReference type="EMBL" id="TFW12990.1"/>
    </source>
</evidence>
<dbReference type="OrthoDB" id="7206052at2"/>
<name>A0A4Y9RV20_9CAUL</name>
<protein>
    <recommendedName>
        <fullName evidence="4">Lipoprotein</fullName>
    </recommendedName>
</protein>
<organism evidence="2 3">
    <name type="scientific">Brevundimonas intermedia</name>
    <dbReference type="NCBI Taxonomy" id="74315"/>
    <lineage>
        <taxon>Bacteria</taxon>
        <taxon>Pseudomonadati</taxon>
        <taxon>Pseudomonadota</taxon>
        <taxon>Alphaproteobacteria</taxon>
        <taxon>Caulobacterales</taxon>
        <taxon>Caulobacteraceae</taxon>
        <taxon>Brevundimonas</taxon>
    </lineage>
</organism>
<dbReference type="RefSeq" id="WP_135195457.1">
    <property type="nucleotide sequence ID" value="NZ_SPVH01000006.1"/>
</dbReference>
<dbReference type="EMBL" id="SPVH01000006">
    <property type="protein sequence ID" value="TFW12990.1"/>
    <property type="molecule type" value="Genomic_DNA"/>
</dbReference>
<evidence type="ECO:0008006" key="4">
    <source>
        <dbReference type="Google" id="ProtNLM"/>
    </source>
</evidence>
<evidence type="ECO:0000256" key="1">
    <source>
        <dbReference type="SAM" id="SignalP"/>
    </source>
</evidence>
<feature type="chain" id="PRO_5021240454" description="Lipoprotein" evidence="1">
    <location>
        <begin position="21"/>
        <end position="129"/>
    </location>
</feature>
<sequence>MKRFAIAALGVLALSACATASTLPDPDFDASANSFTGWVRVSGGEFQLFKEQRDLRESAAPLRCVSGALPRNAQEAAGDLNGTQVTFTGRAVAWSERDGVQTMTHEGARIQNLCRNDYVIKAQSVRVLR</sequence>
<comment type="caution">
    <text evidence="2">The sequence shown here is derived from an EMBL/GenBank/DDBJ whole genome shotgun (WGS) entry which is preliminary data.</text>
</comment>
<accession>A0A4Y9RV20</accession>
<reference evidence="2 3" key="1">
    <citation type="submission" date="2019-03" db="EMBL/GenBank/DDBJ databases">
        <title>Draft genome of Brevundimonas sp. a heavy metal resistant soil bacteria.</title>
        <authorList>
            <person name="Soto J."/>
        </authorList>
    </citation>
    <scope>NUCLEOTIDE SEQUENCE [LARGE SCALE GENOMIC DNA]</scope>
    <source>
        <strain evidence="2 3">B-10</strain>
    </source>
</reference>
<dbReference type="PROSITE" id="PS51257">
    <property type="entry name" value="PROKAR_LIPOPROTEIN"/>
    <property type="match status" value="1"/>
</dbReference>
<gene>
    <name evidence="2" type="ORF">EGY25_13545</name>
</gene>